<protein>
    <submittedName>
        <fullName evidence="2">Uncharacterized protein</fullName>
    </submittedName>
</protein>
<gene>
    <name evidence="2" type="ORF">APD33_13320</name>
</gene>
<reference evidence="2 3" key="1">
    <citation type="submission" date="2015-10" db="EMBL/GenBank/DDBJ databases">
        <title>The utility of whole genome sequencing in characterizing Acinetobacter epidemiology and analyzing hospital outbreaks.</title>
        <authorList>
            <person name="Ozer E.A."/>
            <person name="Fitzpatrick M.A."/>
            <person name="Hauser A.R."/>
        </authorList>
    </citation>
    <scope>NUCLEOTIDE SEQUENCE [LARGE SCALE GENOMIC DNA]</scope>
    <source>
        <strain evidence="2 3">ABBL072</strain>
    </source>
</reference>
<dbReference type="RefSeq" id="WP_000148616.1">
    <property type="nucleotide sequence ID" value="NZ_CACSGJ010000042.1"/>
</dbReference>
<dbReference type="Proteomes" id="UP000051449">
    <property type="component" value="Unassembled WGS sequence"/>
</dbReference>
<dbReference type="AlphaFoldDB" id="A0AAP1FBA9"/>
<feature type="coiled-coil region" evidence="1">
    <location>
        <begin position="54"/>
        <end position="92"/>
    </location>
</feature>
<evidence type="ECO:0000313" key="3">
    <source>
        <dbReference type="Proteomes" id="UP000051449"/>
    </source>
</evidence>
<proteinExistence type="predicted"/>
<sequence>MTHENEHKKAALNAPACFGAVSCFSHESAVCKECPAFEQCIPAVTETLNRIKGVINVEDYLKKHEKAKKEARARIEERMKQEMAEKAAERKEMPMPEMKVPRKTKVEKVEFKLTDDQNTLIAELPVKAQSFAVQLCKTGLVDRIKKDLTAGVNPLEKTGPKWLAILIEMLIKGGVTRAQLKSEYMSRLEWSDGTAGSHTSLAFKIFQAFEIAVESESKLIANPKLFESN</sequence>
<evidence type="ECO:0000256" key="1">
    <source>
        <dbReference type="SAM" id="Coils"/>
    </source>
</evidence>
<accession>A0AAP1FBA9</accession>
<comment type="caution">
    <text evidence="2">The sequence shown here is derived from an EMBL/GenBank/DDBJ whole genome shotgun (WGS) entry which is preliminary data.</text>
</comment>
<evidence type="ECO:0000313" key="2">
    <source>
        <dbReference type="EMBL" id="KQE03590.1"/>
    </source>
</evidence>
<keyword evidence="1" id="KW-0175">Coiled coil</keyword>
<dbReference type="EMBL" id="LLGC01000179">
    <property type="protein sequence ID" value="KQE03590.1"/>
    <property type="molecule type" value="Genomic_DNA"/>
</dbReference>
<organism evidence="2 3">
    <name type="scientific">Acinetobacter baumannii</name>
    <dbReference type="NCBI Taxonomy" id="470"/>
    <lineage>
        <taxon>Bacteria</taxon>
        <taxon>Pseudomonadati</taxon>
        <taxon>Pseudomonadota</taxon>
        <taxon>Gammaproteobacteria</taxon>
        <taxon>Moraxellales</taxon>
        <taxon>Moraxellaceae</taxon>
        <taxon>Acinetobacter</taxon>
        <taxon>Acinetobacter calcoaceticus/baumannii complex</taxon>
    </lineage>
</organism>
<name>A0AAP1FBA9_ACIBA</name>